<evidence type="ECO:0000313" key="2">
    <source>
        <dbReference type="EMBL" id="ARZ72637.1"/>
    </source>
</evidence>
<organism evidence="2 3">
    <name type="scientific">Streptomyces albireticuli</name>
    <dbReference type="NCBI Taxonomy" id="1940"/>
    <lineage>
        <taxon>Bacteria</taxon>
        <taxon>Bacillati</taxon>
        <taxon>Actinomycetota</taxon>
        <taxon>Actinomycetes</taxon>
        <taxon>Kitasatosporales</taxon>
        <taxon>Streptomycetaceae</taxon>
        <taxon>Streptomyces</taxon>
    </lineage>
</organism>
<feature type="region of interest" description="Disordered" evidence="1">
    <location>
        <begin position="20"/>
        <end position="42"/>
    </location>
</feature>
<dbReference type="AlphaFoldDB" id="A0A1Z2LEA5"/>
<sequence length="42" mass="4600">MEAVFAVLTAEQRLVPPTANLTSLDPRMDIDVASRPPRHRAG</sequence>
<proteinExistence type="predicted"/>
<dbReference type="EMBL" id="CP021744">
    <property type="protein sequence ID" value="ARZ72637.1"/>
    <property type="molecule type" value="Genomic_DNA"/>
</dbReference>
<name>A0A1Z2LEA5_9ACTN</name>
<dbReference type="Proteomes" id="UP000195755">
    <property type="component" value="Chromosome"/>
</dbReference>
<protein>
    <submittedName>
        <fullName evidence="2">Uncharacterized protein</fullName>
    </submittedName>
</protein>
<gene>
    <name evidence="2" type="ORF">SMD11_7062</name>
</gene>
<accession>A0A1Z2LEA5</accession>
<evidence type="ECO:0000256" key="1">
    <source>
        <dbReference type="SAM" id="MobiDB-lite"/>
    </source>
</evidence>
<dbReference type="KEGG" id="salj:SMD11_7062"/>
<evidence type="ECO:0000313" key="3">
    <source>
        <dbReference type="Proteomes" id="UP000195755"/>
    </source>
</evidence>
<reference evidence="2 3" key="1">
    <citation type="submission" date="2017-06" db="EMBL/GenBank/DDBJ databases">
        <title>Streptomyces albireticuli Genome sequencing and assembly.</title>
        <authorList>
            <person name="Wang Y."/>
            <person name="Du B."/>
            <person name="Ding Y."/>
            <person name="Liu H."/>
            <person name="Hou Q."/>
            <person name="Liu K."/>
            <person name="Yao L."/>
            <person name="Wang C."/>
        </authorList>
    </citation>
    <scope>NUCLEOTIDE SEQUENCE [LARGE SCALE GENOMIC DNA]</scope>
    <source>
        <strain evidence="2 3">MDJK11</strain>
    </source>
</reference>